<dbReference type="Pfam" id="PF01266">
    <property type="entry name" value="DAO"/>
    <property type="match status" value="1"/>
</dbReference>
<proteinExistence type="predicted"/>
<evidence type="ECO:0000313" key="3">
    <source>
        <dbReference type="Proteomes" id="UP000215224"/>
    </source>
</evidence>
<sequence length="424" mass="47896">MIHTDSLWAATSNPLKIRPSLEGEIQTDIVIIGAGFTGLATAYYLRKAGINCVVLEKNVVGWGASGRNAGMVLTGFKNSIQKIEKRWGRETAKIFLDQSSLGIEKVREIVKAEGIECSLSDCGSMKAAFKSSHSEALKREQEFMWEAYKYELQYVDRNQLKKELDSDFYYGGLIDFKSSSFHPLNYAIGLANAVEEKGGEIYEQTEVSSVEENHHGYSVKTEMGVVQSSHIVFATNGYTEKLNKKLTRSIMPMGSYIIATESLGKEITERLIPNNRMISDTKNFLYYFRRTPDERILFGGRVSFNSKEDESLYQSLRENLLEVFPELSDKKIEYKWGGKVAFPMDFFPHVGTIKKTIHYALGYCGHGASTSTLFGEYVAQNIINPNREKSKLEELPLRTIPLHSQKNLLLNLAGNYYSLLDKVK</sequence>
<dbReference type="PANTHER" id="PTHR13847">
    <property type="entry name" value="SARCOSINE DEHYDROGENASE-RELATED"/>
    <property type="match status" value="1"/>
</dbReference>
<evidence type="ECO:0000259" key="1">
    <source>
        <dbReference type="Pfam" id="PF01266"/>
    </source>
</evidence>
<dbReference type="EMBL" id="CP018866">
    <property type="protein sequence ID" value="AST91013.1"/>
    <property type="molecule type" value="Genomic_DNA"/>
</dbReference>
<dbReference type="Gene3D" id="3.50.50.60">
    <property type="entry name" value="FAD/NAD(P)-binding domain"/>
    <property type="match status" value="1"/>
</dbReference>
<reference evidence="2 3" key="1">
    <citation type="submission" date="2016-12" db="EMBL/GenBank/DDBJ databases">
        <title>The whole genome sequencing and assembly of Bacillus cohnii DSM 6307T strain.</title>
        <authorList>
            <person name="Lee Y.-J."/>
            <person name="Yi H."/>
            <person name="Bahn Y.-S."/>
            <person name="Kim J.F."/>
            <person name="Lee D.-W."/>
        </authorList>
    </citation>
    <scope>NUCLEOTIDE SEQUENCE [LARGE SCALE GENOMIC DNA]</scope>
    <source>
        <strain evidence="2 3">DSM 6307</strain>
    </source>
</reference>
<gene>
    <name evidence="2" type="ORF">BC6307_06830</name>
</gene>
<organism evidence="2 3">
    <name type="scientific">Sutcliffiella cohnii</name>
    <dbReference type="NCBI Taxonomy" id="33932"/>
    <lineage>
        <taxon>Bacteria</taxon>
        <taxon>Bacillati</taxon>
        <taxon>Bacillota</taxon>
        <taxon>Bacilli</taxon>
        <taxon>Bacillales</taxon>
        <taxon>Bacillaceae</taxon>
        <taxon>Sutcliffiella</taxon>
    </lineage>
</organism>
<dbReference type="GO" id="GO:0005737">
    <property type="term" value="C:cytoplasm"/>
    <property type="evidence" value="ECO:0007669"/>
    <property type="project" value="TreeGrafter"/>
</dbReference>
<dbReference type="InterPro" id="IPR006076">
    <property type="entry name" value="FAD-dep_OxRdtase"/>
</dbReference>
<dbReference type="InterPro" id="IPR036188">
    <property type="entry name" value="FAD/NAD-bd_sf"/>
</dbReference>
<dbReference type="Gene3D" id="3.30.9.10">
    <property type="entry name" value="D-Amino Acid Oxidase, subunit A, domain 2"/>
    <property type="match status" value="1"/>
</dbReference>
<dbReference type="PANTHER" id="PTHR13847:SF281">
    <property type="entry name" value="FAD DEPENDENT OXIDOREDUCTASE DOMAIN-CONTAINING PROTEIN"/>
    <property type="match status" value="1"/>
</dbReference>
<dbReference type="RefSeq" id="WP_066415920.1">
    <property type="nucleotide sequence ID" value="NZ_CP018866.1"/>
</dbReference>
<dbReference type="AlphaFoldDB" id="A0A223KNV3"/>
<dbReference type="STRING" id="1314751.GCA_001591425_02223"/>
<evidence type="ECO:0000313" key="2">
    <source>
        <dbReference type="EMBL" id="AST91013.1"/>
    </source>
</evidence>
<dbReference type="Proteomes" id="UP000215224">
    <property type="component" value="Chromosome"/>
</dbReference>
<accession>A0A223KNV3</accession>
<feature type="domain" description="FAD dependent oxidoreductase" evidence="1">
    <location>
        <begin position="28"/>
        <end position="380"/>
    </location>
</feature>
<dbReference type="KEGG" id="bcoh:BC6307_06830"/>
<dbReference type="SUPFAM" id="SSF51905">
    <property type="entry name" value="FAD/NAD(P)-binding domain"/>
    <property type="match status" value="1"/>
</dbReference>
<name>A0A223KNV3_9BACI</name>
<keyword evidence="3" id="KW-1185">Reference proteome</keyword>
<protein>
    <recommendedName>
        <fullName evidence="1">FAD dependent oxidoreductase domain-containing protein</fullName>
    </recommendedName>
</protein>